<keyword evidence="1" id="KW-0812">Transmembrane</keyword>
<organism evidence="3 4">
    <name type="scientific">Acetobacter cibinongensis</name>
    <dbReference type="NCBI Taxonomy" id="146475"/>
    <lineage>
        <taxon>Bacteria</taxon>
        <taxon>Pseudomonadati</taxon>
        <taxon>Pseudomonadota</taxon>
        <taxon>Alphaproteobacteria</taxon>
        <taxon>Acetobacterales</taxon>
        <taxon>Acetobacteraceae</taxon>
        <taxon>Acetobacter</taxon>
    </lineage>
</organism>
<evidence type="ECO:0000256" key="2">
    <source>
        <dbReference type="SAM" id="SignalP"/>
    </source>
</evidence>
<feature type="chain" id="PRO_5012396643" evidence="2">
    <location>
        <begin position="35"/>
        <end position="171"/>
    </location>
</feature>
<gene>
    <name evidence="3" type="ORF">HK14_05055</name>
</gene>
<proteinExistence type="predicted"/>
<dbReference type="AlphaFoldDB" id="A0A1Z5YV71"/>
<dbReference type="EMBL" id="JOMQ01000024">
    <property type="protein sequence ID" value="OUJ02666.1"/>
    <property type="molecule type" value="Genomic_DNA"/>
</dbReference>
<name>A0A1Z5YV71_9PROT</name>
<evidence type="ECO:0000256" key="1">
    <source>
        <dbReference type="SAM" id="Phobius"/>
    </source>
</evidence>
<accession>A0A1Z5YV71</accession>
<evidence type="ECO:0000313" key="3">
    <source>
        <dbReference type="EMBL" id="OUJ02666.1"/>
    </source>
</evidence>
<keyword evidence="1" id="KW-1133">Transmembrane helix</keyword>
<keyword evidence="2" id="KW-0732">Signal</keyword>
<feature type="transmembrane region" description="Helical" evidence="1">
    <location>
        <begin position="118"/>
        <end position="141"/>
    </location>
</feature>
<feature type="signal peptide" evidence="2">
    <location>
        <begin position="1"/>
        <end position="34"/>
    </location>
</feature>
<sequence length="171" mass="19251">MPYPYCSASHGRPVRTAKLILPLFVLLGSMPTFAVAQTTSPAPKMTQPTNTIPEPSPLLLEQTRAMTESCKAWLPTTFPAMRQGEKGIPPSVQFSSETRHQRDLCTMAIEPDRVETSLLILTIGSGWGLLLTLAVLGYIFYRANYWLTGIIKNKYAILREKISLYRKRNHR</sequence>
<evidence type="ECO:0000313" key="4">
    <source>
        <dbReference type="Proteomes" id="UP000196086"/>
    </source>
</evidence>
<dbReference type="OrthoDB" id="7224497at2"/>
<comment type="caution">
    <text evidence="3">The sequence shown here is derived from an EMBL/GenBank/DDBJ whole genome shotgun (WGS) entry which is preliminary data.</text>
</comment>
<dbReference type="Proteomes" id="UP000196086">
    <property type="component" value="Unassembled WGS sequence"/>
</dbReference>
<reference evidence="3 4" key="1">
    <citation type="submission" date="2014-06" db="EMBL/GenBank/DDBJ databases">
        <authorList>
            <person name="Ju J."/>
            <person name="Zhang J."/>
        </authorList>
    </citation>
    <scope>NUCLEOTIDE SEQUENCE [LARGE SCALE GENOMIC DNA]</scope>
    <source>
        <strain evidence="3 4">DsW_47</strain>
    </source>
</reference>
<keyword evidence="1" id="KW-0472">Membrane</keyword>
<protein>
    <submittedName>
        <fullName evidence="3">Uncharacterized protein</fullName>
    </submittedName>
</protein>
<dbReference type="RefSeq" id="WP_086651080.1">
    <property type="nucleotide sequence ID" value="NZ_JOMQ01000024.1"/>
</dbReference>